<evidence type="ECO:0000313" key="6">
    <source>
        <dbReference type="EMBL" id="KIM67735.1"/>
    </source>
</evidence>
<dbReference type="InterPro" id="IPR050613">
    <property type="entry name" value="Sec_Metabolite_Reg"/>
</dbReference>
<evidence type="ECO:0000256" key="1">
    <source>
        <dbReference type="ARBA" id="ARBA00004123"/>
    </source>
</evidence>
<sequence length="981" mass="105906">MPDDQPNALPSSSSAAALPRQKQQRPSSSNIRSRTSPPPNEQDARPPTKRARKAINCEPCRNSKLKCDRNRPCSSCVLRGTIALCYQDARAHEAGIHQRNDDPYAPHTPAPSALTFNPSRNSSKVDPMQEIVRLKHSVSLLETYIVANHRPGATSLPPHLKRTLDNPSNPISPKKESIDGDTSDKDNPPGMLGSHGHHGFYAGPTAAVTHLAVNDTSRNSTEGDRHTSQDDTTADEFMASIEYDKDLIDLLPPLPTIDELVTYYFEYCNWIYRHVNRPAFSTAWERFKSGTSADRLTLATVCNIIAVAVHYLPPNHRLVSDLGETHEEMGRRFHEVMRTALTRHRAECKTYSLELVECLLIRCHYLTLSKTDSEEIWTVRGELISIGTAMGLHRDPLKWRMSKELAERRRWAWWHIILLERWQAFMFGRPIAIASHHFDTQLPSANDPMVYPSEPRVYLPNLALFRLAYILGDIMDSAVSLRPVPYDIVQANDRSLTQWMESLPSELNLDEFRVARSLASPDATIRRLGVQSVIIRTSYYHIRFTLHRPYATAPSGGPKTPKDGDKESPSTTGASSSGGSKDNKDPKAANSLDIAVGSADKLITLVGQARPDFLANASLAVPGHMNWGPFHVFSASMFFSFQLIANPDQPGASLFRANIQKALSTLSLSRGTAVADKALDILHALAPLYSQDFANEDEAERELQKSRVLSLVKTLAFPYHDSPKYPRSHAVDSPNAMGSGNSSSPGTGHSASPQGYPQRSSVDFSMNVGVVGVGAGNPKGLGPAASATSSSLGTYPPDSSVTPSQSMQGMVSPPIPYGMHSQSQMYADPPSSRSVHPGHGASGPASAGAVSVSGYSDTRTGTSGCNGAGGSSTPYVDTYNARAATHPPPPYDPSPTRHYADPVRQPYGSDHDGSGGGGGGSGRYGVPGGGGGGYGGGGAGGPGGGGVYHTSMESETMWGPTVSQAEWVNFLHAMRGPPGGR</sequence>
<dbReference type="Pfam" id="PF04082">
    <property type="entry name" value="Fungal_trans"/>
    <property type="match status" value="1"/>
</dbReference>
<feature type="compositionally biased region" description="Polar residues" evidence="4">
    <location>
        <begin position="24"/>
        <end position="35"/>
    </location>
</feature>
<dbReference type="PANTHER" id="PTHR31001:SF87">
    <property type="entry name" value="COL-21"/>
    <property type="match status" value="1"/>
</dbReference>
<dbReference type="InterPro" id="IPR007219">
    <property type="entry name" value="XnlR_reg_dom"/>
</dbReference>
<reference evidence="7" key="2">
    <citation type="submission" date="2015-01" db="EMBL/GenBank/DDBJ databases">
        <title>Evolutionary Origins and Diversification of the Mycorrhizal Mutualists.</title>
        <authorList>
            <consortium name="DOE Joint Genome Institute"/>
            <consortium name="Mycorrhizal Genomics Consortium"/>
            <person name="Kohler A."/>
            <person name="Kuo A."/>
            <person name="Nagy L.G."/>
            <person name="Floudas D."/>
            <person name="Copeland A."/>
            <person name="Barry K.W."/>
            <person name="Cichocki N."/>
            <person name="Veneault-Fourrey C."/>
            <person name="LaButti K."/>
            <person name="Lindquist E.A."/>
            <person name="Lipzen A."/>
            <person name="Lundell T."/>
            <person name="Morin E."/>
            <person name="Murat C."/>
            <person name="Riley R."/>
            <person name="Ohm R."/>
            <person name="Sun H."/>
            <person name="Tunlid A."/>
            <person name="Henrissat B."/>
            <person name="Grigoriev I.V."/>
            <person name="Hibbett D.S."/>
            <person name="Martin F."/>
        </authorList>
    </citation>
    <scope>NUCLEOTIDE SEQUENCE [LARGE SCALE GENOMIC DNA]</scope>
    <source>
        <strain evidence="7">Foug A</strain>
    </source>
</reference>
<feature type="region of interest" description="Disordered" evidence="4">
    <location>
        <begin position="1"/>
        <end position="51"/>
    </location>
</feature>
<dbReference type="HOGENOM" id="CLU_011553_0_0_1"/>
<dbReference type="AlphaFoldDB" id="A0A0C3E4L4"/>
<organism evidence="6 7">
    <name type="scientific">Scleroderma citrinum Foug A</name>
    <dbReference type="NCBI Taxonomy" id="1036808"/>
    <lineage>
        <taxon>Eukaryota</taxon>
        <taxon>Fungi</taxon>
        <taxon>Dikarya</taxon>
        <taxon>Basidiomycota</taxon>
        <taxon>Agaricomycotina</taxon>
        <taxon>Agaricomycetes</taxon>
        <taxon>Agaricomycetidae</taxon>
        <taxon>Boletales</taxon>
        <taxon>Sclerodermatineae</taxon>
        <taxon>Sclerodermataceae</taxon>
        <taxon>Scleroderma</taxon>
    </lineage>
</organism>
<feature type="region of interest" description="Disordered" evidence="4">
    <location>
        <begin position="723"/>
        <end position="761"/>
    </location>
</feature>
<dbReference type="GO" id="GO:0003677">
    <property type="term" value="F:DNA binding"/>
    <property type="evidence" value="ECO:0007669"/>
    <property type="project" value="InterPro"/>
</dbReference>
<feature type="compositionally biased region" description="Low complexity" evidence="4">
    <location>
        <begin position="569"/>
        <end position="580"/>
    </location>
</feature>
<dbReference type="CDD" id="cd12148">
    <property type="entry name" value="fungal_TF_MHR"/>
    <property type="match status" value="1"/>
</dbReference>
<dbReference type="OrthoDB" id="762982at2759"/>
<dbReference type="InParanoid" id="A0A0C3E4L4"/>
<keyword evidence="2" id="KW-0479">Metal-binding</keyword>
<feature type="compositionally biased region" description="Low complexity" evidence="4">
    <location>
        <begin position="837"/>
        <end position="854"/>
    </location>
</feature>
<dbReference type="PROSITE" id="PS50048">
    <property type="entry name" value="ZN2_CY6_FUNGAL_2"/>
    <property type="match status" value="1"/>
</dbReference>
<evidence type="ECO:0000256" key="2">
    <source>
        <dbReference type="ARBA" id="ARBA00022723"/>
    </source>
</evidence>
<evidence type="ECO:0000259" key="5">
    <source>
        <dbReference type="PROSITE" id="PS50048"/>
    </source>
</evidence>
<dbReference type="EMBL" id="KN822011">
    <property type="protein sequence ID" value="KIM67735.1"/>
    <property type="molecule type" value="Genomic_DNA"/>
</dbReference>
<dbReference type="GO" id="GO:0008270">
    <property type="term" value="F:zinc ion binding"/>
    <property type="evidence" value="ECO:0007669"/>
    <property type="project" value="InterPro"/>
</dbReference>
<feature type="region of interest" description="Disordered" evidence="4">
    <location>
        <begin position="98"/>
        <end position="124"/>
    </location>
</feature>
<dbReference type="Proteomes" id="UP000053989">
    <property type="component" value="Unassembled WGS sequence"/>
</dbReference>
<dbReference type="Gene3D" id="4.10.240.10">
    <property type="entry name" value="Zn(2)-C6 fungal-type DNA-binding domain"/>
    <property type="match status" value="1"/>
</dbReference>
<dbReference type="Pfam" id="PF00172">
    <property type="entry name" value="Zn_clus"/>
    <property type="match status" value="1"/>
</dbReference>
<dbReference type="GO" id="GO:0000981">
    <property type="term" value="F:DNA-binding transcription factor activity, RNA polymerase II-specific"/>
    <property type="evidence" value="ECO:0007669"/>
    <property type="project" value="InterPro"/>
</dbReference>
<feature type="compositionally biased region" description="Gly residues" evidence="4">
    <location>
        <begin position="914"/>
        <end position="924"/>
    </location>
</feature>
<proteinExistence type="predicted"/>
<dbReference type="PANTHER" id="PTHR31001">
    <property type="entry name" value="UNCHARACTERIZED TRANSCRIPTIONAL REGULATORY PROTEIN"/>
    <property type="match status" value="1"/>
</dbReference>
<feature type="compositionally biased region" description="Polar residues" evidence="4">
    <location>
        <begin position="114"/>
        <end position="124"/>
    </location>
</feature>
<feature type="region of interest" description="Disordered" evidence="4">
    <location>
        <begin position="150"/>
        <end position="199"/>
    </location>
</feature>
<comment type="subcellular location">
    <subcellularLocation>
        <location evidence="1">Nucleus</location>
    </subcellularLocation>
</comment>
<keyword evidence="7" id="KW-1185">Reference proteome</keyword>
<dbReference type="SUPFAM" id="SSF57701">
    <property type="entry name" value="Zn2/Cys6 DNA-binding domain"/>
    <property type="match status" value="1"/>
</dbReference>
<feature type="compositionally biased region" description="Basic and acidic residues" evidence="4">
    <location>
        <begin position="173"/>
        <end position="187"/>
    </location>
</feature>
<dbReference type="CDD" id="cd00067">
    <property type="entry name" value="GAL4"/>
    <property type="match status" value="1"/>
</dbReference>
<reference evidence="6 7" key="1">
    <citation type="submission" date="2014-04" db="EMBL/GenBank/DDBJ databases">
        <authorList>
            <consortium name="DOE Joint Genome Institute"/>
            <person name="Kuo A."/>
            <person name="Kohler A."/>
            <person name="Nagy L.G."/>
            <person name="Floudas D."/>
            <person name="Copeland A."/>
            <person name="Barry K.W."/>
            <person name="Cichocki N."/>
            <person name="Veneault-Fourrey C."/>
            <person name="LaButti K."/>
            <person name="Lindquist E.A."/>
            <person name="Lipzen A."/>
            <person name="Lundell T."/>
            <person name="Morin E."/>
            <person name="Murat C."/>
            <person name="Sun H."/>
            <person name="Tunlid A."/>
            <person name="Henrissat B."/>
            <person name="Grigoriev I.V."/>
            <person name="Hibbett D.S."/>
            <person name="Martin F."/>
            <person name="Nordberg H.P."/>
            <person name="Cantor M.N."/>
            <person name="Hua S.X."/>
        </authorList>
    </citation>
    <scope>NUCLEOTIDE SEQUENCE [LARGE SCALE GENOMIC DNA]</scope>
    <source>
        <strain evidence="6 7">Foug A</strain>
    </source>
</reference>
<name>A0A0C3E4L4_9AGAM</name>
<feature type="compositionally biased region" description="Polar residues" evidence="4">
    <location>
        <begin position="786"/>
        <end position="809"/>
    </location>
</feature>
<feature type="compositionally biased region" description="Polar residues" evidence="4">
    <location>
        <begin position="736"/>
        <end position="761"/>
    </location>
</feature>
<keyword evidence="3" id="KW-0539">Nucleus</keyword>
<dbReference type="GO" id="GO:0005634">
    <property type="term" value="C:nucleus"/>
    <property type="evidence" value="ECO:0007669"/>
    <property type="project" value="UniProtKB-SubCell"/>
</dbReference>
<gene>
    <name evidence="6" type="ORF">SCLCIDRAFT_1209855</name>
</gene>
<dbReference type="STRING" id="1036808.A0A0C3E4L4"/>
<dbReference type="GO" id="GO:0006351">
    <property type="term" value="P:DNA-templated transcription"/>
    <property type="evidence" value="ECO:0007669"/>
    <property type="project" value="InterPro"/>
</dbReference>
<feature type="region of interest" description="Disordered" evidence="4">
    <location>
        <begin position="551"/>
        <end position="588"/>
    </location>
</feature>
<protein>
    <recommendedName>
        <fullName evidence="5">Zn(2)-C6 fungal-type domain-containing protein</fullName>
    </recommendedName>
</protein>
<evidence type="ECO:0000313" key="7">
    <source>
        <dbReference type="Proteomes" id="UP000053989"/>
    </source>
</evidence>
<feature type="domain" description="Zn(2)-C6 fungal-type" evidence="5">
    <location>
        <begin position="56"/>
        <end position="85"/>
    </location>
</feature>
<feature type="compositionally biased region" description="Low complexity" evidence="4">
    <location>
        <begin position="8"/>
        <end position="19"/>
    </location>
</feature>
<dbReference type="SMART" id="SM00906">
    <property type="entry name" value="Fungal_trans"/>
    <property type="match status" value="1"/>
</dbReference>
<accession>A0A0C3E4L4</accession>
<evidence type="ECO:0000256" key="4">
    <source>
        <dbReference type="SAM" id="MobiDB-lite"/>
    </source>
</evidence>
<feature type="region of interest" description="Disordered" evidence="4">
    <location>
        <begin position="782"/>
        <end position="924"/>
    </location>
</feature>
<evidence type="ECO:0000256" key="3">
    <source>
        <dbReference type="ARBA" id="ARBA00023242"/>
    </source>
</evidence>
<dbReference type="InterPro" id="IPR036864">
    <property type="entry name" value="Zn2-C6_fun-type_DNA-bd_sf"/>
</dbReference>
<dbReference type="InterPro" id="IPR001138">
    <property type="entry name" value="Zn2Cys6_DnaBD"/>
</dbReference>